<keyword evidence="13" id="KW-1185">Reference proteome</keyword>
<evidence type="ECO:0000256" key="4">
    <source>
        <dbReference type="ARBA" id="ARBA00022989"/>
    </source>
</evidence>
<dbReference type="GO" id="GO:0007165">
    <property type="term" value="P:signal transduction"/>
    <property type="evidence" value="ECO:0007669"/>
    <property type="project" value="UniProtKB-KW"/>
</dbReference>
<evidence type="ECO:0000256" key="8">
    <source>
        <dbReference type="PROSITE-ProRule" id="PRU00284"/>
    </source>
</evidence>
<dbReference type="Proteomes" id="UP000196005">
    <property type="component" value="Chromosome"/>
</dbReference>
<comment type="similarity">
    <text evidence="7">Belongs to the methyl-accepting chemotaxis (MCP) protein family.</text>
</comment>
<evidence type="ECO:0000313" key="13">
    <source>
        <dbReference type="Proteomes" id="UP000196005"/>
    </source>
</evidence>
<name>A0A1Y0HP83_9BACT</name>
<dbReference type="InterPro" id="IPR004010">
    <property type="entry name" value="Double_Cache_2"/>
</dbReference>
<dbReference type="PROSITE" id="PS50111">
    <property type="entry name" value="CHEMOTAXIS_TRANSDUC_2"/>
    <property type="match status" value="1"/>
</dbReference>
<accession>A0A1Y0HP83</accession>
<sequence>MHNLSIKIKALLLFTLTIFFVAGASLLVMAYKSNELRKAQTKDTEELILDLSKNELKAYTRMAENAISTFYEASSSEANIAQNIKSDAMSLKKTLDDVYQNNKDKLSSAELRTMLLSLINGYRYNNDIGYFYAYSTEGINVVHPINKALVGKNLMDMKDKEGNFVIKDLIKAAKEGTGVTRFIWPHPVTKVDEPKLSYNFYYEPLDLVIGTGDYASSIKERYQNEAIKVLEKLRYADDGYFYAIKKTDKGYAYAFHATNPSQKNKEFKLGIKDSHGNMYRDEIVQNVAKNMEEGTFVPYYFEHPKTKQDAPKIAYAKYFKAWDWIIVSGLYTDSIEAYTATQDKKVNSNINAMLIGTIVSGAIVALLAIFAIYFLITGLIATPLLNLQATAHNLAEGDGDLTKQLDIKHHDEIGGAAKEINNFIEKVRATIALAKDTSSENASIAHELSVTTLQVGKRVEDSTNIINQTTQMSTIIKKEISVSVEEAKASKEEVIKANQELKTARGFVQQLGERVQNSAHTEMELAQKIQQLSSDADQVKNVLTVISDIADQTNLLALNAAIEAARAGEHGRGFAVVADEVRTLAERTQKSLVEINATINIIVQAIMDSSDQMNKNSKEVQELSVIAEDVGKKINITVDMMNLATNLNDKTVTDYIKTGAKIEEIVSKIEEINTLSTQNTRSVEEIAGASEHLNSLTEKLNAILNKFRT</sequence>
<dbReference type="SMART" id="SM01049">
    <property type="entry name" value="Cache_2"/>
    <property type="match status" value="2"/>
</dbReference>
<dbReference type="CDD" id="cd06225">
    <property type="entry name" value="HAMP"/>
    <property type="match status" value="1"/>
</dbReference>
<evidence type="ECO:0000256" key="6">
    <source>
        <dbReference type="ARBA" id="ARBA00023224"/>
    </source>
</evidence>
<evidence type="ECO:0000259" key="11">
    <source>
        <dbReference type="PROSITE" id="PS50885"/>
    </source>
</evidence>
<evidence type="ECO:0000256" key="5">
    <source>
        <dbReference type="ARBA" id="ARBA00023136"/>
    </source>
</evidence>
<evidence type="ECO:0000256" key="7">
    <source>
        <dbReference type="ARBA" id="ARBA00029447"/>
    </source>
</evidence>
<dbReference type="SMART" id="SM00283">
    <property type="entry name" value="MA"/>
    <property type="match status" value="1"/>
</dbReference>
<evidence type="ECO:0000259" key="10">
    <source>
        <dbReference type="PROSITE" id="PS50111"/>
    </source>
</evidence>
<evidence type="ECO:0000256" key="1">
    <source>
        <dbReference type="ARBA" id="ARBA00004651"/>
    </source>
</evidence>
<dbReference type="Gene3D" id="3.30.450.20">
    <property type="entry name" value="PAS domain"/>
    <property type="match status" value="2"/>
</dbReference>
<dbReference type="PANTHER" id="PTHR32089">
    <property type="entry name" value="METHYL-ACCEPTING CHEMOTAXIS PROTEIN MCPB"/>
    <property type="match status" value="1"/>
</dbReference>
<protein>
    <submittedName>
        <fullName evidence="12">Methyl-accepting chemotaxis protein McpP</fullName>
    </submittedName>
</protein>
<feature type="domain" description="HAMP" evidence="11">
    <location>
        <begin position="378"/>
        <end position="432"/>
    </location>
</feature>
<evidence type="ECO:0000256" key="9">
    <source>
        <dbReference type="SAM" id="Phobius"/>
    </source>
</evidence>
<gene>
    <name evidence="12" type="ORF">Sdiek1_2753</name>
</gene>
<keyword evidence="3 9" id="KW-0812">Transmembrane</keyword>
<dbReference type="EMBL" id="CP021416">
    <property type="protein sequence ID" value="ARU49901.1"/>
    <property type="molecule type" value="Genomic_DNA"/>
</dbReference>
<evidence type="ECO:0000256" key="3">
    <source>
        <dbReference type="ARBA" id="ARBA00022692"/>
    </source>
</evidence>
<dbReference type="SUPFAM" id="SSF58104">
    <property type="entry name" value="Methyl-accepting chemotaxis protein (MCP) signaling domain"/>
    <property type="match status" value="1"/>
</dbReference>
<comment type="subcellular location">
    <subcellularLocation>
        <location evidence="1">Cell membrane</location>
        <topology evidence="1">Multi-pass membrane protein</topology>
    </subcellularLocation>
</comment>
<keyword evidence="6 8" id="KW-0807">Transducer</keyword>
<keyword evidence="2" id="KW-1003">Cell membrane</keyword>
<organism evidence="12 13">
    <name type="scientific">Sulfurospirillum diekertiae</name>
    <dbReference type="NCBI Taxonomy" id="1854492"/>
    <lineage>
        <taxon>Bacteria</taxon>
        <taxon>Pseudomonadati</taxon>
        <taxon>Campylobacterota</taxon>
        <taxon>Epsilonproteobacteria</taxon>
        <taxon>Campylobacterales</taxon>
        <taxon>Sulfurospirillaceae</taxon>
        <taxon>Sulfurospirillum</taxon>
    </lineage>
</organism>
<proteinExistence type="inferred from homology"/>
<evidence type="ECO:0000313" key="12">
    <source>
        <dbReference type="EMBL" id="ARU49901.1"/>
    </source>
</evidence>
<dbReference type="SMART" id="SM00304">
    <property type="entry name" value="HAMP"/>
    <property type="match status" value="1"/>
</dbReference>
<dbReference type="InterPro" id="IPR004089">
    <property type="entry name" value="MCPsignal_dom"/>
</dbReference>
<feature type="domain" description="Methyl-accepting transducer" evidence="10">
    <location>
        <begin position="437"/>
        <end position="694"/>
    </location>
</feature>
<reference evidence="13" key="1">
    <citation type="submission" date="2017-05" db="EMBL/GenBank/DDBJ databases">
        <title>Dechlorination kinetics govern the competition between two new strains of the genus Sulfurospirillum.</title>
        <authorList>
            <person name="Buttet G.F."/>
            <person name="Murray A.M."/>
            <person name="Goris T."/>
            <person name="Burion M."/>
            <person name="Lin B."/>
            <person name="Rolle M."/>
            <person name="Maillard J."/>
        </authorList>
    </citation>
    <scope>NUCLEOTIDE SEQUENCE [LARGE SCALE GENOMIC DNA]</scope>
    <source>
        <strain evidence="13">SL2-1</strain>
    </source>
</reference>
<evidence type="ECO:0000256" key="2">
    <source>
        <dbReference type="ARBA" id="ARBA00022475"/>
    </source>
</evidence>
<feature type="transmembrane region" description="Helical" evidence="9">
    <location>
        <begin position="352"/>
        <end position="376"/>
    </location>
</feature>
<dbReference type="AlphaFoldDB" id="A0A1Y0HP83"/>
<dbReference type="Gene3D" id="1.10.287.950">
    <property type="entry name" value="Methyl-accepting chemotaxis protein"/>
    <property type="match status" value="1"/>
</dbReference>
<dbReference type="KEGG" id="suls:Sdiek1_2753"/>
<dbReference type="Pfam" id="PF00015">
    <property type="entry name" value="MCPsignal"/>
    <property type="match status" value="1"/>
</dbReference>
<dbReference type="PANTHER" id="PTHR32089:SF114">
    <property type="entry name" value="METHYL-ACCEPTING CHEMOTAXIS PROTEIN MCPB"/>
    <property type="match status" value="1"/>
</dbReference>
<dbReference type="Pfam" id="PF00672">
    <property type="entry name" value="HAMP"/>
    <property type="match status" value="1"/>
</dbReference>
<dbReference type="Pfam" id="PF08269">
    <property type="entry name" value="dCache_2"/>
    <property type="match status" value="1"/>
</dbReference>
<dbReference type="InterPro" id="IPR033480">
    <property type="entry name" value="sCache_2"/>
</dbReference>
<keyword evidence="4 9" id="KW-1133">Transmembrane helix</keyword>
<dbReference type="PROSITE" id="PS50885">
    <property type="entry name" value="HAMP"/>
    <property type="match status" value="1"/>
</dbReference>
<keyword evidence="5 9" id="KW-0472">Membrane</keyword>
<dbReference type="InterPro" id="IPR003660">
    <property type="entry name" value="HAMP_dom"/>
</dbReference>
<dbReference type="GO" id="GO:0005886">
    <property type="term" value="C:plasma membrane"/>
    <property type="evidence" value="ECO:0007669"/>
    <property type="project" value="UniProtKB-SubCell"/>
</dbReference>